<dbReference type="Proteomes" id="UP000009047">
    <property type="component" value="Chromosome"/>
</dbReference>
<dbReference type="InterPro" id="IPR005913">
    <property type="entry name" value="dTDP_dehydrorham_reduct"/>
</dbReference>
<evidence type="ECO:0000256" key="6">
    <source>
        <dbReference type="RuleBase" id="RU364082"/>
    </source>
</evidence>
<dbReference type="Gene3D" id="3.90.25.10">
    <property type="entry name" value="UDP-galactose 4-epimerase, domain 1"/>
    <property type="match status" value="1"/>
</dbReference>
<evidence type="ECO:0000256" key="3">
    <source>
        <dbReference type="ARBA" id="ARBA00012929"/>
    </source>
</evidence>
<accession>E1QJA8</accession>
<comment type="similarity">
    <text evidence="2 6">Belongs to the dTDP-4-dehydrorhamnose reductase family.</text>
</comment>
<dbReference type="UniPathway" id="UPA00124"/>
<dbReference type="GO" id="GO:0019305">
    <property type="term" value="P:dTDP-rhamnose biosynthetic process"/>
    <property type="evidence" value="ECO:0007669"/>
    <property type="project" value="UniProtKB-UniPathway"/>
</dbReference>
<comment type="catalytic activity">
    <reaction evidence="5">
        <text>dTDP-beta-L-rhamnose + NADP(+) = dTDP-4-dehydro-beta-L-rhamnose + NADPH + H(+)</text>
        <dbReference type="Rhea" id="RHEA:21796"/>
        <dbReference type="ChEBI" id="CHEBI:15378"/>
        <dbReference type="ChEBI" id="CHEBI:57510"/>
        <dbReference type="ChEBI" id="CHEBI:57783"/>
        <dbReference type="ChEBI" id="CHEBI:58349"/>
        <dbReference type="ChEBI" id="CHEBI:62830"/>
        <dbReference type="EC" id="1.1.1.133"/>
    </reaction>
</comment>
<feature type="domain" description="RmlD-like substrate binding" evidence="7">
    <location>
        <begin position="14"/>
        <end position="301"/>
    </location>
</feature>
<dbReference type="InterPro" id="IPR029903">
    <property type="entry name" value="RmlD-like-bd"/>
</dbReference>
<dbReference type="Pfam" id="PF04321">
    <property type="entry name" value="RmlD_sub_bind"/>
    <property type="match status" value="1"/>
</dbReference>
<dbReference type="NCBIfam" id="TIGR01214">
    <property type="entry name" value="rmlD"/>
    <property type="match status" value="1"/>
</dbReference>
<comment type="pathway">
    <text evidence="1 6">Carbohydrate biosynthesis; dTDP-L-rhamnose biosynthesis.</text>
</comment>
<evidence type="ECO:0000256" key="4">
    <source>
        <dbReference type="ARBA" id="ARBA00017099"/>
    </source>
</evidence>
<dbReference type="eggNOG" id="COG1091">
    <property type="taxonomic scope" value="Bacteria"/>
</dbReference>
<dbReference type="SUPFAM" id="SSF51735">
    <property type="entry name" value="NAD(P)-binding Rossmann-fold domains"/>
    <property type="match status" value="1"/>
</dbReference>
<gene>
    <name evidence="8" type="ordered locus">Deba_2289</name>
</gene>
<dbReference type="OrthoDB" id="9803892at2"/>
<protein>
    <recommendedName>
        <fullName evidence="4 6">dTDP-4-dehydrorhamnose reductase</fullName>
        <ecNumber evidence="3 6">1.1.1.133</ecNumber>
    </recommendedName>
</protein>
<dbReference type="CDD" id="cd05254">
    <property type="entry name" value="dTDP_HR_like_SDR_e"/>
    <property type="match status" value="1"/>
</dbReference>
<dbReference type="KEGG" id="dbr:Deba_2289"/>
<reference evidence="8 9" key="1">
    <citation type="journal article" date="2010" name="Stand. Genomic Sci.">
        <title>Complete genome sequence of Desulfarculus baarsii type strain (2st14).</title>
        <authorList>
            <person name="Sun H."/>
            <person name="Spring S."/>
            <person name="Lapidus A."/>
            <person name="Davenport K."/>
            <person name="Del Rio T.G."/>
            <person name="Tice H."/>
            <person name="Nolan M."/>
            <person name="Copeland A."/>
            <person name="Cheng J.F."/>
            <person name="Lucas S."/>
            <person name="Tapia R."/>
            <person name="Goodwin L."/>
            <person name="Pitluck S."/>
            <person name="Ivanova N."/>
            <person name="Pagani I."/>
            <person name="Mavromatis K."/>
            <person name="Ovchinnikova G."/>
            <person name="Pati A."/>
            <person name="Chen A."/>
            <person name="Palaniappan K."/>
            <person name="Hauser L."/>
            <person name="Chang Y.J."/>
            <person name="Jeffries C.D."/>
            <person name="Detter J.C."/>
            <person name="Han C."/>
            <person name="Rohde M."/>
            <person name="Brambilla E."/>
            <person name="Goker M."/>
            <person name="Woyke T."/>
            <person name="Bristow J."/>
            <person name="Eisen J.A."/>
            <person name="Markowitz V."/>
            <person name="Hugenholtz P."/>
            <person name="Kyrpides N.C."/>
            <person name="Klenk H.P."/>
            <person name="Land M."/>
        </authorList>
    </citation>
    <scope>NUCLEOTIDE SEQUENCE [LARGE SCALE GENOMIC DNA]</scope>
    <source>
        <strain evidence="9">ATCC 33931 / DSM 2075 / LMG 7858 / VKM B-1802 / 2st14</strain>
    </source>
</reference>
<evidence type="ECO:0000313" key="9">
    <source>
        <dbReference type="Proteomes" id="UP000009047"/>
    </source>
</evidence>
<dbReference type="Gene3D" id="3.40.50.720">
    <property type="entry name" value="NAD(P)-binding Rossmann-like Domain"/>
    <property type="match status" value="1"/>
</dbReference>
<dbReference type="PANTHER" id="PTHR10491">
    <property type="entry name" value="DTDP-4-DEHYDRORHAMNOSE REDUCTASE"/>
    <property type="match status" value="1"/>
</dbReference>
<evidence type="ECO:0000256" key="1">
    <source>
        <dbReference type="ARBA" id="ARBA00004781"/>
    </source>
</evidence>
<dbReference type="EC" id="1.1.1.133" evidence="3 6"/>
<proteinExistence type="inferred from homology"/>
<dbReference type="AlphaFoldDB" id="E1QJA8"/>
<dbReference type="HOGENOM" id="CLU_045518_1_0_7"/>
<dbReference type="STRING" id="644282.Deba_2289"/>
<dbReference type="GO" id="GO:0008831">
    <property type="term" value="F:dTDP-4-dehydrorhamnose reductase activity"/>
    <property type="evidence" value="ECO:0007669"/>
    <property type="project" value="UniProtKB-EC"/>
</dbReference>
<dbReference type="InterPro" id="IPR036291">
    <property type="entry name" value="NAD(P)-bd_dom_sf"/>
</dbReference>
<comment type="function">
    <text evidence="6">Catalyzes the reduction of dTDP-6-deoxy-L-lyxo-4-hexulose to yield dTDP-L-rhamnose.</text>
</comment>
<organism evidence="8 9">
    <name type="scientific">Desulfarculus baarsii (strain ATCC 33931 / DSM 2075 / LMG 7858 / VKM B-1802 / 2st14)</name>
    <dbReference type="NCBI Taxonomy" id="644282"/>
    <lineage>
        <taxon>Bacteria</taxon>
        <taxon>Pseudomonadati</taxon>
        <taxon>Thermodesulfobacteriota</taxon>
        <taxon>Desulfarculia</taxon>
        <taxon>Desulfarculales</taxon>
        <taxon>Desulfarculaceae</taxon>
        <taxon>Desulfarculus</taxon>
    </lineage>
</organism>
<evidence type="ECO:0000256" key="5">
    <source>
        <dbReference type="ARBA" id="ARBA00048200"/>
    </source>
</evidence>
<dbReference type="PANTHER" id="PTHR10491:SF4">
    <property type="entry name" value="METHIONINE ADENOSYLTRANSFERASE 2 SUBUNIT BETA"/>
    <property type="match status" value="1"/>
</dbReference>
<dbReference type="EMBL" id="CP002085">
    <property type="protein sequence ID" value="ADK85651.1"/>
    <property type="molecule type" value="Genomic_DNA"/>
</dbReference>
<keyword evidence="6 8" id="KW-0560">Oxidoreductase</keyword>
<evidence type="ECO:0000256" key="2">
    <source>
        <dbReference type="ARBA" id="ARBA00010944"/>
    </source>
</evidence>
<sequence>MSRSGPETPLAQKRIYILGAGGQLGREMLRATPPAGLGLRGFSRQELDVTDPTALMAAIGAADCALVVNCAAYTAVDKAESDVQASFAVNVGGVAAMARACDEAAVPLVHVSTEYIFDGRKNGPYVEADQPSPLNAYGQGKAEAERHVRLLAKRHVILRTSWLFSAHGHNFVKTILRLAQSHERLRVVVDQIGCPTPARDMAEAIMHIAGQLLAGKQDGFGTFHYCGAGPVSRLEFARAIVEQARPHLGETPEIAPTSQSAFPTPAARPANCVLDCAKIVKAYGLAQKSWEPGLADVITELYAKTAGEGSAAAKK</sequence>
<evidence type="ECO:0000313" key="8">
    <source>
        <dbReference type="EMBL" id="ADK85651.1"/>
    </source>
</evidence>
<name>E1QJA8_DESB2</name>
<keyword evidence="9" id="KW-1185">Reference proteome</keyword>
<keyword evidence="6" id="KW-0521">NADP</keyword>
<evidence type="ECO:0000259" key="7">
    <source>
        <dbReference type="Pfam" id="PF04321"/>
    </source>
</evidence>